<evidence type="ECO:0000256" key="1">
    <source>
        <dbReference type="SAM" id="Phobius"/>
    </source>
</evidence>
<keyword evidence="1" id="KW-0812">Transmembrane</keyword>
<dbReference type="InterPro" id="IPR000326">
    <property type="entry name" value="PAP2/HPO"/>
</dbReference>
<keyword evidence="4" id="KW-1185">Reference proteome</keyword>
<reference evidence="3" key="1">
    <citation type="submission" date="2021-12" db="EMBL/GenBank/DDBJ databases">
        <title>Novel species in genus Dyadobacter.</title>
        <authorList>
            <person name="Ma C."/>
        </authorList>
    </citation>
    <scope>NUCLEOTIDE SEQUENCE</scope>
    <source>
        <strain evidence="3">CY399</strain>
    </source>
</reference>
<sequence length="191" mass="21950">MTESVDMLINSDQDLFLWLNGHHTPLLDSLMYWITFKYTWIPLYLGLIALHLKKEWKKGLLEIAVVLIAVIIADKITSGFMKPYFVRFRPCHEPELQGLVHQVTGCGGLYGFASSHASTSFAVATAWFAFLRTKAPNMWFLFVWAAIYSYSRVYVGVHYPADIVIGAMIGLVVGWLCLKLYHTFLTRYYRI</sequence>
<feature type="transmembrane region" description="Helical" evidence="1">
    <location>
        <begin position="138"/>
        <end position="157"/>
    </location>
</feature>
<dbReference type="InterPro" id="IPR036938">
    <property type="entry name" value="PAP2/HPO_sf"/>
</dbReference>
<evidence type="ECO:0000313" key="3">
    <source>
        <dbReference type="EMBL" id="MCF0040710.1"/>
    </source>
</evidence>
<name>A0A9X1PC18_9BACT</name>
<dbReference type="RefSeq" id="WP_234613204.1">
    <property type="nucleotide sequence ID" value="NZ_CP098806.1"/>
</dbReference>
<keyword evidence="1" id="KW-0472">Membrane</keyword>
<dbReference type="CDD" id="cd03395">
    <property type="entry name" value="PAP2_like_4"/>
    <property type="match status" value="1"/>
</dbReference>
<evidence type="ECO:0000259" key="2">
    <source>
        <dbReference type="SMART" id="SM00014"/>
    </source>
</evidence>
<keyword evidence="1" id="KW-1133">Transmembrane helix</keyword>
<comment type="caution">
    <text evidence="3">The sequence shown here is derived from an EMBL/GenBank/DDBJ whole genome shotgun (WGS) entry which is preliminary data.</text>
</comment>
<feature type="transmembrane region" description="Helical" evidence="1">
    <location>
        <begin position="30"/>
        <end position="52"/>
    </location>
</feature>
<dbReference type="AlphaFoldDB" id="A0A9X1PC18"/>
<dbReference type="Pfam" id="PF01569">
    <property type="entry name" value="PAP2"/>
    <property type="match status" value="1"/>
</dbReference>
<organism evidence="3 4">
    <name type="scientific">Dyadobacter fanqingshengii</name>
    <dbReference type="NCBI Taxonomy" id="2906443"/>
    <lineage>
        <taxon>Bacteria</taxon>
        <taxon>Pseudomonadati</taxon>
        <taxon>Bacteroidota</taxon>
        <taxon>Cytophagia</taxon>
        <taxon>Cytophagales</taxon>
        <taxon>Spirosomataceae</taxon>
        <taxon>Dyadobacter</taxon>
    </lineage>
</organism>
<gene>
    <name evidence="3" type="ORF">LXM24_11475</name>
</gene>
<dbReference type="PANTHER" id="PTHR14969:SF13">
    <property type="entry name" value="AT30094P"/>
    <property type="match status" value="1"/>
</dbReference>
<feature type="transmembrane region" description="Helical" evidence="1">
    <location>
        <begin position="163"/>
        <end position="181"/>
    </location>
</feature>
<dbReference type="Gene3D" id="1.20.144.10">
    <property type="entry name" value="Phosphatidic acid phosphatase type 2/haloperoxidase"/>
    <property type="match status" value="1"/>
</dbReference>
<feature type="transmembrane region" description="Helical" evidence="1">
    <location>
        <begin position="59"/>
        <end position="80"/>
    </location>
</feature>
<dbReference type="Proteomes" id="UP001139700">
    <property type="component" value="Unassembled WGS sequence"/>
</dbReference>
<dbReference type="SUPFAM" id="SSF48317">
    <property type="entry name" value="Acid phosphatase/Vanadium-dependent haloperoxidase"/>
    <property type="match status" value="1"/>
</dbReference>
<accession>A0A9X1PC18</accession>
<protein>
    <submittedName>
        <fullName evidence="3">Phosphatase PAP2 family protein</fullName>
    </submittedName>
</protein>
<proteinExistence type="predicted"/>
<feature type="domain" description="Phosphatidic acid phosphatase type 2/haloperoxidase" evidence="2">
    <location>
        <begin position="63"/>
        <end position="178"/>
    </location>
</feature>
<dbReference type="EMBL" id="JAJTTA010000002">
    <property type="protein sequence ID" value="MCF0040710.1"/>
    <property type="molecule type" value="Genomic_DNA"/>
</dbReference>
<dbReference type="SMART" id="SM00014">
    <property type="entry name" value="acidPPc"/>
    <property type="match status" value="1"/>
</dbReference>
<dbReference type="PANTHER" id="PTHR14969">
    <property type="entry name" value="SPHINGOSINE-1-PHOSPHATE PHOSPHOHYDROLASE"/>
    <property type="match status" value="1"/>
</dbReference>
<feature type="transmembrane region" description="Helical" evidence="1">
    <location>
        <begin position="109"/>
        <end position="131"/>
    </location>
</feature>
<evidence type="ECO:0000313" key="4">
    <source>
        <dbReference type="Proteomes" id="UP001139700"/>
    </source>
</evidence>